<dbReference type="GO" id="GO:0019843">
    <property type="term" value="F:rRNA binding"/>
    <property type="evidence" value="ECO:0007669"/>
    <property type="project" value="UniProtKB-KW"/>
</dbReference>
<protein>
    <submittedName>
        <fullName evidence="8">Ribosomal protein S4</fullName>
    </submittedName>
</protein>
<dbReference type="Gene3D" id="3.10.290.10">
    <property type="entry name" value="RNA-binding S4 domain"/>
    <property type="match status" value="1"/>
</dbReference>
<dbReference type="EMBL" id="MG680941">
    <property type="protein sequence ID" value="AVM81100.1"/>
    <property type="molecule type" value="Genomic_DNA"/>
</dbReference>
<evidence type="ECO:0000256" key="2">
    <source>
        <dbReference type="ARBA" id="ARBA00022730"/>
    </source>
</evidence>
<feature type="domain" description="RNA-binding S4" evidence="7">
    <location>
        <begin position="100"/>
        <end position="161"/>
    </location>
</feature>
<evidence type="ECO:0000256" key="3">
    <source>
        <dbReference type="ARBA" id="ARBA00022884"/>
    </source>
</evidence>
<evidence type="ECO:0000256" key="4">
    <source>
        <dbReference type="ARBA" id="ARBA00022980"/>
    </source>
</evidence>
<dbReference type="SUPFAM" id="SSF55174">
    <property type="entry name" value="Alpha-L RNA-binding motif"/>
    <property type="match status" value="1"/>
</dbReference>
<proteinExistence type="inferred from homology"/>
<keyword evidence="8" id="KW-0496">Mitochondrion</keyword>
<dbReference type="RefSeq" id="YP_009476607.1">
    <property type="nucleotide sequence ID" value="NC_037451.1"/>
</dbReference>
<sequence length="279" mass="33481">MTKRLKSKYKVCKKVKGLYKNLWAVVKSTKFRSVKILKRNSFFVKQKLNRLSAFNKYLHTKQNLKHFYCNLSENGFQRLLKKSITSESKTLNKLISLLESRIDTVLYRACFVNSLHMARQLINHGFVYVNSKPVSSTYIQLFPGDFLEVKDKNTLLKNKLIKALQQRRFRKYYNLIIRKQTNVKKKQLFFLFAKSLNYKNRNLTSLFEKICLHYDFVLNLQRLGKCEVIPSNLEVNYKIFKIIFLWDPKLNEVYYPVKIKYKKHDKTILYSYNEVMYND</sequence>
<dbReference type="PANTHER" id="PTHR11831">
    <property type="entry name" value="30S 40S RIBOSOMAL PROTEIN"/>
    <property type="match status" value="1"/>
</dbReference>
<evidence type="ECO:0000313" key="8">
    <source>
        <dbReference type="EMBL" id="AVM81100.1"/>
    </source>
</evidence>
<dbReference type="GeneID" id="36496215"/>
<accession>A0A2P1G830</accession>
<dbReference type="Gene3D" id="1.10.1050.10">
    <property type="entry name" value="Ribosomal Protein S4 Delta 41, Chain A, domain 1"/>
    <property type="match status" value="1"/>
</dbReference>
<dbReference type="Pfam" id="PF01479">
    <property type="entry name" value="S4"/>
    <property type="match status" value="1"/>
</dbReference>
<gene>
    <name evidence="8" type="primary">rps4</name>
    <name evidence="8" type="ORF">CplaMt_p021</name>
</gene>
<dbReference type="GO" id="GO:0042274">
    <property type="term" value="P:ribosomal small subunit biogenesis"/>
    <property type="evidence" value="ECO:0007669"/>
    <property type="project" value="TreeGrafter"/>
</dbReference>
<dbReference type="InterPro" id="IPR002942">
    <property type="entry name" value="S4_RNA-bd"/>
</dbReference>
<evidence type="ECO:0000256" key="5">
    <source>
        <dbReference type="ARBA" id="ARBA00023274"/>
    </source>
</evidence>
<dbReference type="SMART" id="SM00363">
    <property type="entry name" value="S4"/>
    <property type="match status" value="1"/>
</dbReference>
<keyword evidence="5" id="KW-0687">Ribonucleoprotein</keyword>
<dbReference type="GO" id="GO:0015935">
    <property type="term" value="C:small ribosomal subunit"/>
    <property type="evidence" value="ECO:0007669"/>
    <property type="project" value="TreeGrafter"/>
</dbReference>
<dbReference type="GO" id="GO:0003735">
    <property type="term" value="F:structural constituent of ribosome"/>
    <property type="evidence" value="ECO:0007669"/>
    <property type="project" value="TreeGrafter"/>
</dbReference>
<comment type="similarity">
    <text evidence="1">Belongs to the universal ribosomal protein uS4 family.</text>
</comment>
<evidence type="ECO:0000256" key="6">
    <source>
        <dbReference type="PROSITE-ProRule" id="PRU00182"/>
    </source>
</evidence>
<dbReference type="PROSITE" id="PS50889">
    <property type="entry name" value="S4"/>
    <property type="match status" value="1"/>
</dbReference>
<keyword evidence="2 6" id="KW-0699">rRNA-binding</keyword>
<dbReference type="InterPro" id="IPR036986">
    <property type="entry name" value="S4_RNA-bd_sf"/>
</dbReference>
<dbReference type="PANTHER" id="PTHR11831:SF4">
    <property type="entry name" value="SMALL RIBOSOMAL SUBUNIT PROTEIN US4M"/>
    <property type="match status" value="1"/>
</dbReference>
<dbReference type="CDD" id="cd00165">
    <property type="entry name" value="S4"/>
    <property type="match status" value="1"/>
</dbReference>
<dbReference type="AlphaFoldDB" id="A0A2P1G830"/>
<reference evidence="8" key="1">
    <citation type="journal article" date="2018" name="BMC Genomics">
        <title>Comparative mitochondrial genomics of cryptophyte algae: gene shuffling and dynamic mobile genetic elements.</title>
        <authorList>
            <person name="Kim J.I."/>
            <person name="Yoon H.S."/>
            <person name="Yi G."/>
            <person name="Shin W."/>
            <person name="Archibald J.M."/>
        </authorList>
    </citation>
    <scope>NUCLEOTIDE SEQUENCE</scope>
    <source>
        <strain evidence="8">CCAP978/8</strain>
    </source>
</reference>
<keyword evidence="3 6" id="KW-0694">RNA-binding</keyword>
<keyword evidence="4 8" id="KW-0689">Ribosomal protein</keyword>
<organism evidence="8">
    <name type="scientific">Chroomonas placoidea</name>
    <dbReference type="NCBI Taxonomy" id="173977"/>
    <lineage>
        <taxon>Eukaryota</taxon>
        <taxon>Cryptophyceae</taxon>
        <taxon>Pyrenomonadales</taxon>
        <taxon>Chroomonadaceae</taxon>
        <taxon>Chroomonas</taxon>
    </lineage>
</organism>
<dbReference type="PROSITE" id="PS00632">
    <property type="entry name" value="RIBOSOMAL_S4"/>
    <property type="match status" value="1"/>
</dbReference>
<dbReference type="InterPro" id="IPR018079">
    <property type="entry name" value="Ribosomal_uS4_CS"/>
</dbReference>
<evidence type="ECO:0000259" key="7">
    <source>
        <dbReference type="SMART" id="SM00363"/>
    </source>
</evidence>
<dbReference type="InterPro" id="IPR022801">
    <property type="entry name" value="Ribosomal_uS4"/>
</dbReference>
<evidence type="ECO:0000256" key="1">
    <source>
        <dbReference type="ARBA" id="ARBA00007465"/>
    </source>
</evidence>
<name>A0A2P1G830_9CRYP</name>
<geneLocation type="mitochondrion" evidence="8"/>